<feature type="compositionally biased region" description="Acidic residues" evidence="5">
    <location>
        <begin position="398"/>
        <end position="407"/>
    </location>
</feature>
<dbReference type="InterPro" id="IPR007472">
    <property type="entry name" value="N-end_Aminoacyl_Trfase_C"/>
</dbReference>
<proteinExistence type="inferred from homology"/>
<dbReference type="RefSeq" id="XP_031860621.1">
    <property type="nucleotide sequence ID" value="XM_032005109.1"/>
</dbReference>
<keyword evidence="4" id="KW-0012">Acyltransferase</keyword>
<gene>
    <name evidence="6" type="ORF">CI109_106000</name>
</gene>
<dbReference type="Proteomes" id="UP000322225">
    <property type="component" value="Chromosome 11"/>
</dbReference>
<dbReference type="GO" id="GO:0004057">
    <property type="term" value="F:arginyl-tRNA--protein transferase activity"/>
    <property type="evidence" value="ECO:0007669"/>
    <property type="project" value="UniProtKB-EC"/>
</dbReference>
<evidence type="ECO:0000256" key="4">
    <source>
        <dbReference type="ARBA" id="ARBA00023315"/>
    </source>
</evidence>
<feature type="region of interest" description="Disordered" evidence="5">
    <location>
        <begin position="108"/>
        <end position="163"/>
    </location>
</feature>
<keyword evidence="7" id="KW-1185">Reference proteome</keyword>
<dbReference type="OrthoDB" id="74183at2759"/>
<evidence type="ECO:0000256" key="3">
    <source>
        <dbReference type="ARBA" id="ARBA00022679"/>
    </source>
</evidence>
<dbReference type="PANTHER" id="PTHR21367">
    <property type="entry name" value="ARGININE-TRNA-PROTEIN TRANSFERASE 1"/>
    <property type="match status" value="1"/>
</dbReference>
<evidence type="ECO:0000313" key="7">
    <source>
        <dbReference type="Proteomes" id="UP000322225"/>
    </source>
</evidence>
<dbReference type="GO" id="GO:0005737">
    <property type="term" value="C:cytoplasm"/>
    <property type="evidence" value="ECO:0007669"/>
    <property type="project" value="TreeGrafter"/>
</dbReference>
<protein>
    <recommendedName>
        <fullName evidence="2">arginyltransferase</fullName>
        <ecNumber evidence="2">2.3.2.8</ecNumber>
    </recommendedName>
</protein>
<evidence type="ECO:0000313" key="6">
    <source>
        <dbReference type="EMBL" id="WWD21514.1"/>
    </source>
</evidence>
<sequence length="496" mass="55393">MASTSLSPTLLTPYGYSSGSCGYCTPSGTRSVKKESSKYGMETDQMTPQYYQGLVDRGWRRSGNYVYHPDMARTCCPQYTIRLDALHFQANKKHKQVVNRFNRYLETGLKPGDTSPSPGGEPVASGSGSGGDKGGQQPSQKQNSGLKKGKGRANGSDKGGQRDVLRELHAFEVGYEDSGEAVHRFETQLVPAKATKETFELYKRYQISVHKDEPGECTMRGFGRFLCSTTLITTPIKYAEGVDTDKLPDKYGAWHLLYKIDGRLIGISVIDILPSCLSSVYFIWDPDYAWASLGKLSALYEVSLAKRIHDAGVDGMGWVYMGYWIPDCQKMRYKSEYSPSYLLDPGTNVFHPLSAKLENFLKLHPRGYFPFQEIELEVDKSSKTDISKRQSEERPSDDSDEEEDEDERPTKWPSPPPPSFADPKSFSEAEIDQLLVLINQDSLFQKGRTLHKISDLQFNNPTGVRKEIREFVAAVGKDYIASAKGSVAGKAILFFG</sequence>
<organism evidence="6 7">
    <name type="scientific">Kwoniella shandongensis</name>
    <dbReference type="NCBI Taxonomy" id="1734106"/>
    <lineage>
        <taxon>Eukaryota</taxon>
        <taxon>Fungi</taxon>
        <taxon>Dikarya</taxon>
        <taxon>Basidiomycota</taxon>
        <taxon>Agaricomycotina</taxon>
        <taxon>Tremellomycetes</taxon>
        <taxon>Tremellales</taxon>
        <taxon>Cryptococcaceae</taxon>
        <taxon>Kwoniella</taxon>
    </lineage>
</organism>
<name>A0A5M6BYB7_9TREE</name>
<accession>A0A5M6BYB7</accession>
<dbReference type="SUPFAM" id="SSF55729">
    <property type="entry name" value="Acyl-CoA N-acyltransferases (Nat)"/>
    <property type="match status" value="1"/>
</dbReference>
<dbReference type="Pfam" id="PF04376">
    <property type="entry name" value="ATE_N"/>
    <property type="match status" value="1"/>
</dbReference>
<evidence type="ECO:0000256" key="1">
    <source>
        <dbReference type="ARBA" id="ARBA00009991"/>
    </source>
</evidence>
<dbReference type="PANTHER" id="PTHR21367:SF1">
    <property type="entry name" value="ARGINYL-TRNA--PROTEIN TRANSFERASE 1"/>
    <property type="match status" value="1"/>
</dbReference>
<feature type="compositionally biased region" description="Basic and acidic residues" evidence="5">
    <location>
        <begin position="382"/>
        <end position="397"/>
    </location>
</feature>
<feature type="region of interest" description="Disordered" evidence="5">
    <location>
        <begin position="382"/>
        <end position="424"/>
    </location>
</feature>
<evidence type="ECO:0000256" key="2">
    <source>
        <dbReference type="ARBA" id="ARBA00012025"/>
    </source>
</evidence>
<evidence type="ECO:0000256" key="5">
    <source>
        <dbReference type="SAM" id="MobiDB-lite"/>
    </source>
</evidence>
<dbReference type="KEGG" id="ksn:43589250"/>
<dbReference type="InterPro" id="IPR007471">
    <property type="entry name" value="N-end_Aminoacyl_Trfase_N"/>
</dbReference>
<reference evidence="6" key="2">
    <citation type="submission" date="2024-01" db="EMBL/GenBank/DDBJ databases">
        <title>Comparative genomics of Cryptococcus and Kwoniella reveals pathogenesis evolution and contrasting modes of karyotype evolution via chromosome fusion or intercentromeric recombination.</title>
        <authorList>
            <person name="Coelho M.A."/>
            <person name="David-Palma M."/>
            <person name="Shea T."/>
            <person name="Bowers K."/>
            <person name="McGinley-Smith S."/>
            <person name="Mohammad A.W."/>
            <person name="Gnirke A."/>
            <person name="Yurkov A.M."/>
            <person name="Nowrousian M."/>
            <person name="Sun S."/>
            <person name="Cuomo C.A."/>
            <person name="Heitman J."/>
        </authorList>
    </citation>
    <scope>NUCLEOTIDE SEQUENCE</scope>
    <source>
        <strain evidence="6">CBS 12478</strain>
    </source>
</reference>
<comment type="similarity">
    <text evidence="1">Belongs to the R-transferase family.</text>
</comment>
<dbReference type="InterPro" id="IPR030700">
    <property type="entry name" value="N-end_Aminoacyl_Trfase"/>
</dbReference>
<reference evidence="6" key="1">
    <citation type="submission" date="2017-08" db="EMBL/GenBank/DDBJ databases">
        <authorList>
            <person name="Cuomo C."/>
            <person name="Billmyre B."/>
            <person name="Heitman J."/>
        </authorList>
    </citation>
    <scope>NUCLEOTIDE SEQUENCE</scope>
    <source>
        <strain evidence="6">CBS 12478</strain>
    </source>
</reference>
<dbReference type="Pfam" id="PF04377">
    <property type="entry name" value="ATE_C"/>
    <property type="match status" value="1"/>
</dbReference>
<dbReference type="EC" id="2.3.2.8" evidence="2"/>
<dbReference type="EMBL" id="CP144061">
    <property type="protein sequence ID" value="WWD21514.1"/>
    <property type="molecule type" value="Genomic_DNA"/>
</dbReference>
<dbReference type="GeneID" id="43589250"/>
<dbReference type="InterPro" id="IPR016181">
    <property type="entry name" value="Acyl_CoA_acyltransferase"/>
</dbReference>
<keyword evidence="3" id="KW-0808">Transferase</keyword>
<dbReference type="AlphaFoldDB" id="A0A5M6BYB7"/>